<name>A0A060Q0Y9_HELPX</name>
<evidence type="ECO:0000256" key="11">
    <source>
        <dbReference type="ARBA" id="ARBA00024535"/>
    </source>
</evidence>
<dbReference type="GO" id="GO:0046872">
    <property type="term" value="F:metal ion binding"/>
    <property type="evidence" value="ECO:0007669"/>
    <property type="project" value="UniProtKB-KW"/>
</dbReference>
<evidence type="ECO:0000256" key="2">
    <source>
        <dbReference type="ARBA" id="ARBA00002923"/>
    </source>
</evidence>
<sequence length="295" mass="32610">MKQTTINHSVELVGIGLHKGVPVKLVLEPLGENQGIVFYRSDLGVKLPLKPENIVDTRMATVLGKDNARISTIEHLLSAIHAYGIDNLKISVDNEEIPIMDGSALTYCMLLDEAGIKELDAPKKVMEIKQAVEIREGDKFVKIEPDSQLSLNFTIDFNHPVIAKQAHHFVFSKTAYKEQVAKARTFGFLQEVNYLRSIGLAKGGSLNNCIVLDENSILNKEGLRCEKEFVCHKILDAMGDLMVLGMPVMGKYTSFSGSHKLNSMLVKAILADAKNYEVLIAIDPAKEFALQKAFA</sequence>
<dbReference type="HOGENOM" id="CLU_046528_1_0_7"/>
<comment type="similarity">
    <text evidence="12">Belongs to the LpxC family.</text>
</comment>
<dbReference type="AlphaFoldDB" id="A0A060Q0Y9"/>
<evidence type="ECO:0000256" key="12">
    <source>
        <dbReference type="HAMAP-Rule" id="MF_00388"/>
    </source>
</evidence>
<feature type="binding site" evidence="12">
    <location>
        <position position="236"/>
    </location>
    <ligand>
        <name>Zn(2+)</name>
        <dbReference type="ChEBI" id="CHEBI:29105"/>
    </ligand>
</feature>
<comment type="catalytic activity">
    <reaction evidence="11 12">
        <text>a UDP-3-O-[(3R)-3-hydroxyacyl]-N-acetyl-alpha-D-glucosamine + H2O = a UDP-3-O-[(3R)-3-hydroxyacyl]-alpha-D-glucosamine + acetate</text>
        <dbReference type="Rhea" id="RHEA:67816"/>
        <dbReference type="ChEBI" id="CHEBI:15377"/>
        <dbReference type="ChEBI" id="CHEBI:30089"/>
        <dbReference type="ChEBI" id="CHEBI:137740"/>
        <dbReference type="ChEBI" id="CHEBI:173225"/>
        <dbReference type="EC" id="3.5.1.108"/>
    </reaction>
</comment>
<protein>
    <recommendedName>
        <fullName evidence="4 12">UDP-3-O-acyl-N-acetylglucosamine deacetylase</fullName>
        <shortName evidence="12">UDP-3-O-acyl-GlcNAc deacetylase</shortName>
        <ecNumber evidence="4 12">3.5.1.108</ecNumber>
    </recommendedName>
    <alternativeName>
        <fullName evidence="12">UDP-3-O-[R-3-hydroxymyristoyl]-N-acetylglucosamine deacetylase</fullName>
    </alternativeName>
</protein>
<feature type="active site" description="Proton donor" evidence="12">
    <location>
        <position position="259"/>
    </location>
</feature>
<evidence type="ECO:0000256" key="7">
    <source>
        <dbReference type="ARBA" id="ARBA00022723"/>
    </source>
</evidence>
<feature type="binding site" evidence="12">
    <location>
        <position position="75"/>
    </location>
    <ligand>
        <name>Zn(2+)</name>
        <dbReference type="ChEBI" id="CHEBI:29105"/>
    </ligand>
</feature>
<evidence type="ECO:0000256" key="1">
    <source>
        <dbReference type="ARBA" id="ARBA00001947"/>
    </source>
</evidence>
<dbReference type="Proteomes" id="UP000031662">
    <property type="component" value="Chromosome"/>
</dbReference>
<dbReference type="HAMAP" id="MF_00388">
    <property type="entry name" value="LpxC"/>
    <property type="match status" value="1"/>
</dbReference>
<dbReference type="Pfam" id="PF03331">
    <property type="entry name" value="LpxC"/>
    <property type="match status" value="1"/>
</dbReference>
<dbReference type="InterPro" id="IPR015870">
    <property type="entry name" value="UDP-acyl_N-AcGlcN_deAcase_N"/>
</dbReference>
<evidence type="ECO:0000256" key="6">
    <source>
        <dbReference type="ARBA" id="ARBA00022556"/>
    </source>
</evidence>
<evidence type="ECO:0000256" key="8">
    <source>
        <dbReference type="ARBA" id="ARBA00022801"/>
    </source>
</evidence>
<dbReference type="InterPro" id="IPR004463">
    <property type="entry name" value="UDP-acyl_GlcNac_deAcase"/>
</dbReference>
<dbReference type="PANTHER" id="PTHR33694">
    <property type="entry name" value="UDP-3-O-ACYL-N-ACETYLGLUCOSAMINE DEACETYLASE 1, MITOCHONDRIAL-RELATED"/>
    <property type="match status" value="1"/>
</dbReference>
<evidence type="ECO:0000313" key="14">
    <source>
        <dbReference type="Proteomes" id="UP000031662"/>
    </source>
</evidence>
<dbReference type="NCBIfam" id="TIGR00325">
    <property type="entry name" value="lpxC"/>
    <property type="match status" value="1"/>
</dbReference>
<reference evidence="13 14" key="1">
    <citation type="submission" date="2013-11" db="EMBL/GenBank/DDBJ databases">
        <title>Estimation of Helicobacter pylori bacteriophage ecology using H. pylori isolates.</title>
        <authorList>
            <person name="Uchiyama J."/>
            <person name="Takemura-Uchiyama I."/>
            <person name="Ujihara T."/>
            <person name="Matsuzaki S."/>
        </authorList>
    </citation>
    <scope>NUCLEOTIDE SEQUENCE [LARGE SCALE GENOMIC DNA]</scope>
    <source>
        <strain evidence="13 14">NY40</strain>
    </source>
</reference>
<evidence type="ECO:0000256" key="5">
    <source>
        <dbReference type="ARBA" id="ARBA00022516"/>
    </source>
</evidence>
<keyword evidence="10 12" id="KW-0443">Lipid metabolism</keyword>
<dbReference type="GO" id="GO:0103117">
    <property type="term" value="F:UDP-3-O-acyl-N-acetylglucosamine deacetylase activity"/>
    <property type="evidence" value="ECO:0007669"/>
    <property type="project" value="UniProtKB-UniRule"/>
</dbReference>
<dbReference type="Gene3D" id="3.30.230.20">
    <property type="entry name" value="lpxc deacetylase, domain 1"/>
    <property type="match status" value="1"/>
</dbReference>
<comment type="function">
    <text evidence="2 12">Catalyzes the hydrolysis of UDP-3-O-myristoyl-N-acetylglucosamine to form UDP-3-O-myristoylglucosamine and acetate, the committed step in lipid A biosynthesis.</text>
</comment>
<dbReference type="GO" id="GO:0009245">
    <property type="term" value="P:lipid A biosynthetic process"/>
    <property type="evidence" value="ECO:0007669"/>
    <property type="project" value="UniProtKB-UniRule"/>
</dbReference>
<evidence type="ECO:0000256" key="4">
    <source>
        <dbReference type="ARBA" id="ARBA00012745"/>
    </source>
</evidence>
<dbReference type="InterPro" id="IPR020568">
    <property type="entry name" value="Ribosomal_Su5_D2-typ_SF"/>
</dbReference>
<feature type="binding site" evidence="12">
    <location>
        <position position="232"/>
    </location>
    <ligand>
        <name>Zn(2+)</name>
        <dbReference type="ChEBI" id="CHEBI:29105"/>
    </ligand>
</feature>
<dbReference type="UniPathway" id="UPA00359">
    <property type="reaction ID" value="UER00478"/>
</dbReference>
<dbReference type="RefSeq" id="WP_041050928.1">
    <property type="nucleotide sequence ID" value="NZ_AP014523.1"/>
</dbReference>
<evidence type="ECO:0000256" key="9">
    <source>
        <dbReference type="ARBA" id="ARBA00022833"/>
    </source>
</evidence>
<dbReference type="PANTHER" id="PTHR33694:SF1">
    <property type="entry name" value="UDP-3-O-ACYL-N-ACETYLGLUCOSAMINE DEACETYLASE 1, MITOCHONDRIAL-RELATED"/>
    <property type="match status" value="1"/>
</dbReference>
<dbReference type="SUPFAM" id="SSF54211">
    <property type="entry name" value="Ribosomal protein S5 domain 2-like"/>
    <property type="match status" value="2"/>
</dbReference>
<proteinExistence type="inferred from homology"/>
<keyword evidence="8 12" id="KW-0378">Hydrolase</keyword>
<dbReference type="InterPro" id="IPR011334">
    <property type="entry name" value="UDP-acyl_GlcNac_deAcase_C"/>
</dbReference>
<keyword evidence="9 12" id="KW-0862">Zinc</keyword>
<dbReference type="EMBL" id="AP014523">
    <property type="protein sequence ID" value="BAO98031.1"/>
    <property type="molecule type" value="Genomic_DNA"/>
</dbReference>
<evidence type="ECO:0000256" key="3">
    <source>
        <dbReference type="ARBA" id="ARBA00005002"/>
    </source>
</evidence>
<evidence type="ECO:0000256" key="10">
    <source>
        <dbReference type="ARBA" id="ARBA00023098"/>
    </source>
</evidence>
<gene>
    <name evidence="12" type="primary">lpxC</name>
    <name evidence="13" type="ORF">NY40_1023</name>
</gene>
<dbReference type="Gene3D" id="3.30.1700.10">
    <property type="entry name" value="lpxc deacetylase, domain 2"/>
    <property type="match status" value="1"/>
</dbReference>
<organism evidence="13 14">
    <name type="scientific">Helicobacter pylori NY40</name>
    <dbReference type="NCBI Taxonomy" id="1426844"/>
    <lineage>
        <taxon>Bacteria</taxon>
        <taxon>Pseudomonadati</taxon>
        <taxon>Campylobacterota</taxon>
        <taxon>Epsilonproteobacteria</taxon>
        <taxon>Campylobacterales</taxon>
        <taxon>Helicobacteraceae</taxon>
        <taxon>Helicobacter</taxon>
    </lineage>
</organism>
<dbReference type="EC" id="3.5.1.108" evidence="4 12"/>
<comment type="cofactor">
    <cofactor evidence="1 12">
        <name>Zn(2+)</name>
        <dbReference type="ChEBI" id="CHEBI:29105"/>
    </cofactor>
</comment>
<comment type="pathway">
    <text evidence="3 12">Glycolipid biosynthesis; lipid IV(A) biosynthesis; lipid IV(A) from (3R)-3-hydroxytetradecanoyl-[acyl-carrier-protein] and UDP-N-acetyl-alpha-D-glucosamine: step 2/6.</text>
</comment>
<evidence type="ECO:0000313" key="13">
    <source>
        <dbReference type="EMBL" id="BAO98031.1"/>
    </source>
</evidence>
<dbReference type="GO" id="GO:0016020">
    <property type="term" value="C:membrane"/>
    <property type="evidence" value="ECO:0007669"/>
    <property type="project" value="GOC"/>
</dbReference>
<keyword evidence="5 12" id="KW-0444">Lipid biosynthesis</keyword>
<accession>A0A060Q0Y9</accession>
<keyword evidence="7 12" id="KW-0479">Metal-binding</keyword>
<keyword evidence="6 12" id="KW-0441">Lipid A biosynthesis</keyword>